<gene>
    <name evidence="2" type="ORF">H0I76_07435</name>
</gene>
<organism evidence="2 3">
    <name type="scientific">Thermohalobaculum xanthum</name>
    <dbReference type="NCBI Taxonomy" id="2753746"/>
    <lineage>
        <taxon>Bacteria</taxon>
        <taxon>Pseudomonadati</taxon>
        <taxon>Pseudomonadota</taxon>
        <taxon>Alphaproteobacteria</taxon>
        <taxon>Rhodobacterales</taxon>
        <taxon>Paracoccaceae</taxon>
        <taxon>Thermohalobaculum</taxon>
    </lineage>
</organism>
<sequence length="218" mass="23314">MKLKSFPWKADRLPLHHTRNAQAVVYLRHSGVKTINGIDPQQLHLAGYRWHSCSERPGLHASSKTHSMSPMKTRHTAPVITAALLALLSGCASLASDASTPVAPPSTKVVLQTDQTVLGQPIVYPSGSPGEVTAAIVTLEPGARTGWHRHPVPLVAYILEGELTVAYQDHGERVYRAGDALVEAIETPHEGHNSGDAAARLLVVFIGAEGTPNTTPIK</sequence>
<reference evidence="2" key="1">
    <citation type="submission" date="2020-12" db="EMBL/GenBank/DDBJ databases">
        <title>Bacterial taxonomy.</title>
        <authorList>
            <person name="Pan X."/>
        </authorList>
    </citation>
    <scope>NUCLEOTIDE SEQUENCE</scope>
    <source>
        <strain evidence="2">M0105</strain>
    </source>
</reference>
<dbReference type="CDD" id="cd02236">
    <property type="entry name" value="cupin_CV2614-like"/>
    <property type="match status" value="1"/>
</dbReference>
<feature type="domain" description="Cupin type-2" evidence="1">
    <location>
        <begin position="136"/>
        <end position="205"/>
    </location>
</feature>
<dbReference type="PANTHER" id="PTHR38599:SF1">
    <property type="entry name" value="CUPIN DOMAIN PROTEIN (AFU_ORTHOLOGUE AFUA_3G13620)"/>
    <property type="match status" value="1"/>
</dbReference>
<evidence type="ECO:0000313" key="3">
    <source>
        <dbReference type="Proteomes" id="UP000655420"/>
    </source>
</evidence>
<dbReference type="SUPFAM" id="SSF51182">
    <property type="entry name" value="RmlC-like cupins"/>
    <property type="match status" value="1"/>
</dbReference>
<accession>A0A8J7SBK8</accession>
<dbReference type="Gene3D" id="2.60.120.10">
    <property type="entry name" value="Jelly Rolls"/>
    <property type="match status" value="1"/>
</dbReference>
<dbReference type="PANTHER" id="PTHR38599">
    <property type="entry name" value="CUPIN DOMAIN PROTEIN (AFU_ORTHOLOGUE AFUA_3G13620)"/>
    <property type="match status" value="1"/>
</dbReference>
<evidence type="ECO:0000313" key="2">
    <source>
        <dbReference type="EMBL" id="MBK0399017.1"/>
    </source>
</evidence>
<keyword evidence="3" id="KW-1185">Reference proteome</keyword>
<name>A0A8J7SBK8_9RHOB</name>
<dbReference type="EMBL" id="JAEHHL010000003">
    <property type="protein sequence ID" value="MBK0399017.1"/>
    <property type="molecule type" value="Genomic_DNA"/>
</dbReference>
<dbReference type="InterPro" id="IPR014710">
    <property type="entry name" value="RmlC-like_jellyroll"/>
</dbReference>
<dbReference type="InterPro" id="IPR011051">
    <property type="entry name" value="RmlC_Cupin_sf"/>
</dbReference>
<protein>
    <submittedName>
        <fullName evidence="2">Cupin domain-containing protein</fullName>
    </submittedName>
</protein>
<proteinExistence type="predicted"/>
<dbReference type="InterPro" id="IPR013096">
    <property type="entry name" value="Cupin_2"/>
</dbReference>
<dbReference type="RefSeq" id="WP_200608871.1">
    <property type="nucleotide sequence ID" value="NZ_JAEHHL010000003.1"/>
</dbReference>
<comment type="caution">
    <text evidence="2">The sequence shown here is derived from an EMBL/GenBank/DDBJ whole genome shotgun (WGS) entry which is preliminary data.</text>
</comment>
<dbReference type="Proteomes" id="UP000655420">
    <property type="component" value="Unassembled WGS sequence"/>
</dbReference>
<dbReference type="Pfam" id="PF07883">
    <property type="entry name" value="Cupin_2"/>
    <property type="match status" value="1"/>
</dbReference>
<evidence type="ECO:0000259" key="1">
    <source>
        <dbReference type="Pfam" id="PF07883"/>
    </source>
</evidence>
<dbReference type="AlphaFoldDB" id="A0A8J7SBK8"/>